<dbReference type="OrthoDB" id="3078668at2"/>
<dbReference type="AlphaFoldDB" id="A0A421DNN6"/>
<gene>
    <name evidence="1" type="ORF">BIY29_10385</name>
</gene>
<keyword evidence="2" id="KW-1185">Reference proteome</keyword>
<evidence type="ECO:0000313" key="2">
    <source>
        <dbReference type="Proteomes" id="UP000285648"/>
    </source>
</evidence>
<organism evidence="1 2">
    <name type="scientific">Brenneria alni</name>
    <dbReference type="NCBI Taxonomy" id="71656"/>
    <lineage>
        <taxon>Bacteria</taxon>
        <taxon>Pseudomonadati</taxon>
        <taxon>Pseudomonadota</taxon>
        <taxon>Gammaproteobacteria</taxon>
        <taxon>Enterobacterales</taxon>
        <taxon>Pectobacteriaceae</taxon>
        <taxon>Brenneria</taxon>
    </lineage>
</organism>
<name>A0A421DNN6_9GAMM</name>
<accession>A0A421DNN6</accession>
<dbReference type="Proteomes" id="UP000285648">
    <property type="component" value="Unassembled WGS sequence"/>
</dbReference>
<dbReference type="RefSeq" id="WP_121575116.1">
    <property type="nucleotide sequence ID" value="NZ_MJLZ01000020.1"/>
</dbReference>
<dbReference type="EMBL" id="MJLZ01000020">
    <property type="protein sequence ID" value="RLM23696.1"/>
    <property type="molecule type" value="Genomic_DNA"/>
</dbReference>
<proteinExistence type="predicted"/>
<dbReference type="InterPro" id="IPR006498">
    <property type="entry name" value="Tail_tube"/>
</dbReference>
<sequence>MAVPKKLRLFTCYVDGDNHIGKIPSVTLPKITRKTEDFQGGGMIGAVAVDLGLDSGALDASMQVGGFEEQLILKYGGDIDELKLRFVGEYYTGGTSSIVEVEMRGRITEIDPGESKQGDDTNHTYAIKNTYYKLSIDDQPLLEFDLLNFIYKRNGQSLYPDRVRSALGLGG</sequence>
<dbReference type="NCBIfam" id="TIGR01611">
    <property type="entry name" value="tail_tube"/>
    <property type="match status" value="1"/>
</dbReference>
<reference evidence="1 2" key="1">
    <citation type="submission" date="2016-09" db="EMBL/GenBank/DDBJ databases">
        <authorList>
            <person name="Doonan J."/>
            <person name="Pachebat J.A."/>
            <person name="Golyshin P.N."/>
            <person name="Denman S."/>
            <person name="Mcdonald J.E."/>
        </authorList>
    </citation>
    <scope>NUCLEOTIDE SEQUENCE [LARGE SCALE GENOMIC DNA]</scope>
    <source>
        <strain evidence="1 2">NCPPB 3934</strain>
    </source>
</reference>
<comment type="caution">
    <text evidence="1">The sequence shown here is derived from an EMBL/GenBank/DDBJ whole genome shotgun (WGS) entry which is preliminary data.</text>
</comment>
<protein>
    <submittedName>
        <fullName evidence="1">Phage major tail tube protein</fullName>
    </submittedName>
</protein>
<evidence type="ECO:0000313" key="1">
    <source>
        <dbReference type="EMBL" id="RLM23696.1"/>
    </source>
</evidence>
<dbReference type="Pfam" id="PF04985">
    <property type="entry name" value="Phage_tube"/>
    <property type="match status" value="1"/>
</dbReference>